<dbReference type="InterPro" id="IPR000068">
    <property type="entry name" value="GPCR_3_Ca_sens_rcpt-rel"/>
</dbReference>
<dbReference type="Gene3D" id="3.40.50.2300">
    <property type="match status" value="3"/>
</dbReference>
<dbReference type="EMBL" id="OX395138">
    <property type="protein sequence ID" value="CAI5789976.1"/>
    <property type="molecule type" value="Genomic_DNA"/>
</dbReference>
<evidence type="ECO:0000313" key="1">
    <source>
        <dbReference type="EMBL" id="CAI5789976.1"/>
    </source>
</evidence>
<name>A0AA35L612_9SAUR</name>
<dbReference type="GO" id="GO:0005886">
    <property type="term" value="C:plasma membrane"/>
    <property type="evidence" value="ECO:0007669"/>
    <property type="project" value="TreeGrafter"/>
</dbReference>
<gene>
    <name evidence="1" type="ORF">PODLI_1B036579</name>
</gene>
<dbReference type="SUPFAM" id="SSF53822">
    <property type="entry name" value="Periplasmic binding protein-like I"/>
    <property type="match status" value="2"/>
</dbReference>
<dbReference type="InterPro" id="IPR028082">
    <property type="entry name" value="Peripla_BP_I"/>
</dbReference>
<dbReference type="GO" id="GO:0004930">
    <property type="term" value="F:G protein-coupled receptor activity"/>
    <property type="evidence" value="ECO:0007669"/>
    <property type="project" value="InterPro"/>
</dbReference>
<dbReference type="Proteomes" id="UP001178461">
    <property type="component" value="Chromosome 13"/>
</dbReference>
<dbReference type="PANTHER" id="PTHR24061:SF599">
    <property type="entry name" value="G-PROTEIN COUPLED RECEPTORS FAMILY 3 PROFILE DOMAIN-CONTAINING PROTEIN"/>
    <property type="match status" value="1"/>
</dbReference>
<dbReference type="PANTHER" id="PTHR24061">
    <property type="entry name" value="CALCIUM-SENSING RECEPTOR-RELATED"/>
    <property type="match status" value="1"/>
</dbReference>
<dbReference type="AlphaFoldDB" id="A0AA35L612"/>
<evidence type="ECO:0000313" key="2">
    <source>
        <dbReference type="Proteomes" id="UP001178461"/>
    </source>
</evidence>
<protein>
    <submittedName>
        <fullName evidence="1">Uncharacterized protein</fullName>
    </submittedName>
</protein>
<organism evidence="1 2">
    <name type="scientific">Podarcis lilfordi</name>
    <name type="common">Lilford's wall lizard</name>
    <dbReference type="NCBI Taxonomy" id="74358"/>
    <lineage>
        <taxon>Eukaryota</taxon>
        <taxon>Metazoa</taxon>
        <taxon>Chordata</taxon>
        <taxon>Craniata</taxon>
        <taxon>Vertebrata</taxon>
        <taxon>Euteleostomi</taxon>
        <taxon>Lepidosauria</taxon>
        <taxon>Squamata</taxon>
        <taxon>Bifurcata</taxon>
        <taxon>Unidentata</taxon>
        <taxon>Episquamata</taxon>
        <taxon>Laterata</taxon>
        <taxon>Lacertibaenia</taxon>
        <taxon>Lacertidae</taxon>
        <taxon>Podarcis</taxon>
    </lineage>
</organism>
<keyword evidence="2" id="KW-1185">Reference proteome</keyword>
<accession>A0AA35L612</accession>
<proteinExistence type="predicted"/>
<reference evidence="1" key="1">
    <citation type="submission" date="2022-12" db="EMBL/GenBank/DDBJ databases">
        <authorList>
            <person name="Alioto T."/>
            <person name="Alioto T."/>
            <person name="Gomez Garrido J."/>
        </authorList>
    </citation>
    <scope>NUCLEOTIDE SEQUENCE</scope>
</reference>
<sequence>MTYWAALNLLSTLLPNYKCNIQKHLMAVIGGLDLDTSVYLANILGIYKIPQLHPFLRTVSFNNSAGETVSFGENREVEAGFDITNMVTFPNNSFVRVKVGRVDVEATPDQPFTLDDNRMVWHRSFHQEGEEGGGAILLLWLCSMSSRQDFVPEGHG</sequence>